<keyword evidence="4" id="KW-0067">ATP-binding</keyword>
<proteinExistence type="inferred from homology"/>
<dbReference type="PROSITE" id="PS50893">
    <property type="entry name" value="ABC_TRANSPORTER_2"/>
    <property type="match status" value="1"/>
</dbReference>
<sequence>MENILRINNLTVSYPAGLGKRKAAVDSLSLDIERNEIFGLIGPNGAGKTTLIKAVIGLIPLQTGEISLFGNCPPRLADNARIGFLPEISAYHWFLTPEELLKMYGRLCLMDPRELTKRIDYVLELAGLAAEKKHLIKTFSKGMQQRLGLAQALLHNPEFLILDEPFSGLDPLGRVQVREILQGLKKENKTILLSSHELSEAELVCDHLCVMKSGRALKTGPIKELLGGKGVLTLEQYFLEVIK</sequence>
<keyword evidence="2" id="KW-0813">Transport</keyword>
<comment type="similarity">
    <text evidence="1">Belongs to the ABC transporter superfamily.</text>
</comment>
<evidence type="ECO:0000313" key="6">
    <source>
        <dbReference type="EMBL" id="PIZ17029.1"/>
    </source>
</evidence>
<dbReference type="SMART" id="SM00382">
    <property type="entry name" value="AAA"/>
    <property type="match status" value="1"/>
</dbReference>
<dbReference type="InterPro" id="IPR003593">
    <property type="entry name" value="AAA+_ATPase"/>
</dbReference>
<dbReference type="AlphaFoldDB" id="A0A2M7SC35"/>
<evidence type="ECO:0000259" key="5">
    <source>
        <dbReference type="PROSITE" id="PS50893"/>
    </source>
</evidence>
<dbReference type="InterPro" id="IPR003439">
    <property type="entry name" value="ABC_transporter-like_ATP-bd"/>
</dbReference>
<evidence type="ECO:0000256" key="3">
    <source>
        <dbReference type="ARBA" id="ARBA00022741"/>
    </source>
</evidence>
<dbReference type="Gene3D" id="3.40.50.300">
    <property type="entry name" value="P-loop containing nucleotide triphosphate hydrolases"/>
    <property type="match status" value="1"/>
</dbReference>
<organism evidence="6 7">
    <name type="scientific">Candidatus Desantisbacteria bacterium CG_4_10_14_0_8_um_filter_48_22</name>
    <dbReference type="NCBI Taxonomy" id="1974543"/>
    <lineage>
        <taxon>Bacteria</taxon>
        <taxon>Candidatus Desantisiibacteriota</taxon>
    </lineage>
</organism>
<gene>
    <name evidence="6" type="ORF">COY52_05435</name>
</gene>
<evidence type="ECO:0000256" key="2">
    <source>
        <dbReference type="ARBA" id="ARBA00022448"/>
    </source>
</evidence>
<dbReference type="Proteomes" id="UP000229307">
    <property type="component" value="Unassembled WGS sequence"/>
</dbReference>
<dbReference type="PANTHER" id="PTHR43335">
    <property type="entry name" value="ABC TRANSPORTER, ATP-BINDING PROTEIN"/>
    <property type="match status" value="1"/>
</dbReference>
<reference evidence="7" key="1">
    <citation type="submission" date="2017-09" db="EMBL/GenBank/DDBJ databases">
        <title>Depth-based differentiation of microbial function through sediment-hosted aquifers and enrichment of novel symbionts in the deep terrestrial subsurface.</title>
        <authorList>
            <person name="Probst A.J."/>
            <person name="Ladd B."/>
            <person name="Jarett J.K."/>
            <person name="Geller-Mcgrath D.E."/>
            <person name="Sieber C.M.K."/>
            <person name="Emerson J.B."/>
            <person name="Anantharaman K."/>
            <person name="Thomas B.C."/>
            <person name="Malmstrom R."/>
            <person name="Stieglmeier M."/>
            <person name="Klingl A."/>
            <person name="Woyke T."/>
            <person name="Ryan C.M."/>
            <person name="Banfield J.F."/>
        </authorList>
    </citation>
    <scope>NUCLEOTIDE SEQUENCE [LARGE SCALE GENOMIC DNA]</scope>
</reference>
<dbReference type="SUPFAM" id="SSF52540">
    <property type="entry name" value="P-loop containing nucleoside triphosphate hydrolases"/>
    <property type="match status" value="1"/>
</dbReference>
<dbReference type="PANTHER" id="PTHR43335:SF2">
    <property type="entry name" value="ABC TRANSPORTER, ATP-BINDING PROTEIN"/>
    <property type="match status" value="1"/>
</dbReference>
<name>A0A2M7SC35_9BACT</name>
<evidence type="ECO:0000256" key="4">
    <source>
        <dbReference type="ARBA" id="ARBA00022840"/>
    </source>
</evidence>
<dbReference type="PROSITE" id="PS00211">
    <property type="entry name" value="ABC_TRANSPORTER_1"/>
    <property type="match status" value="1"/>
</dbReference>
<evidence type="ECO:0000313" key="7">
    <source>
        <dbReference type="Proteomes" id="UP000229307"/>
    </source>
</evidence>
<protein>
    <submittedName>
        <fullName evidence="6">ABC transporter</fullName>
    </submittedName>
</protein>
<dbReference type="EMBL" id="PFMR01000148">
    <property type="protein sequence ID" value="PIZ17029.1"/>
    <property type="molecule type" value="Genomic_DNA"/>
</dbReference>
<dbReference type="CDD" id="cd03230">
    <property type="entry name" value="ABC_DR_subfamily_A"/>
    <property type="match status" value="1"/>
</dbReference>
<dbReference type="GO" id="GO:0005524">
    <property type="term" value="F:ATP binding"/>
    <property type="evidence" value="ECO:0007669"/>
    <property type="project" value="UniProtKB-KW"/>
</dbReference>
<comment type="caution">
    <text evidence="6">The sequence shown here is derived from an EMBL/GenBank/DDBJ whole genome shotgun (WGS) entry which is preliminary data.</text>
</comment>
<feature type="domain" description="ABC transporter" evidence="5">
    <location>
        <begin position="5"/>
        <end position="238"/>
    </location>
</feature>
<dbReference type="Pfam" id="PF00005">
    <property type="entry name" value="ABC_tran"/>
    <property type="match status" value="1"/>
</dbReference>
<dbReference type="InterPro" id="IPR017871">
    <property type="entry name" value="ABC_transporter-like_CS"/>
</dbReference>
<accession>A0A2M7SC35</accession>
<evidence type="ECO:0000256" key="1">
    <source>
        <dbReference type="ARBA" id="ARBA00005417"/>
    </source>
</evidence>
<dbReference type="GO" id="GO:0016887">
    <property type="term" value="F:ATP hydrolysis activity"/>
    <property type="evidence" value="ECO:0007669"/>
    <property type="project" value="InterPro"/>
</dbReference>
<keyword evidence="3" id="KW-0547">Nucleotide-binding</keyword>
<dbReference type="InterPro" id="IPR027417">
    <property type="entry name" value="P-loop_NTPase"/>
</dbReference>